<dbReference type="RefSeq" id="WP_164566568.1">
    <property type="nucleotide sequence ID" value="NZ_WUFC01000046.1"/>
</dbReference>
<proteinExistence type="predicted"/>
<organism evidence="1 2">
    <name type="scientific">Rhizobium ruizarguesonis</name>
    <dbReference type="NCBI Taxonomy" id="2081791"/>
    <lineage>
        <taxon>Bacteria</taxon>
        <taxon>Pseudomonadati</taxon>
        <taxon>Pseudomonadota</taxon>
        <taxon>Alphaproteobacteria</taxon>
        <taxon>Hyphomicrobiales</taxon>
        <taxon>Rhizobiaceae</taxon>
        <taxon>Rhizobium/Agrobacterium group</taxon>
        <taxon>Rhizobium</taxon>
    </lineage>
</organism>
<protein>
    <submittedName>
        <fullName evidence="1">Uncharacterized protein</fullName>
    </submittedName>
</protein>
<reference evidence="1 2" key="1">
    <citation type="submission" date="2019-12" db="EMBL/GenBank/DDBJ databases">
        <title>Rhizobium genotypes associated with high levels of biological nitrogen fixation by grain legumes in a temperate-maritime cropping system.</title>
        <authorList>
            <person name="Maluk M."/>
            <person name="Francesc Ferrando Molina F."/>
            <person name="Lopez Del Egido L."/>
            <person name="Lafos M."/>
            <person name="Langarica-Fuentes A."/>
            <person name="Gebre Yohannes G."/>
            <person name="Young M.W."/>
            <person name="Martin P."/>
            <person name="Gantlett R."/>
            <person name="Kenicer G."/>
            <person name="Hawes C."/>
            <person name="Begg G.S."/>
            <person name="Quilliam R.S."/>
            <person name="Squire G.R."/>
            <person name="Poole P.S."/>
            <person name="Young P.W."/>
            <person name="Iannetta P.M."/>
            <person name="James E.K."/>
        </authorList>
    </citation>
    <scope>NUCLEOTIDE SEQUENCE [LARGE SCALE GENOMIC DNA]</scope>
    <source>
        <strain evidence="1 2">JHI985</strain>
    </source>
</reference>
<sequence>MATYYFAWVEETDTTFDDAFLREDEAVFAFEISQDEGEFATMTIDIENPREGLLNPARKIWAWLSVDFGDTAGGQPLFFGRLVAMPEEIIGNAVRLTFAARPLDYATAKTTAADLLKVAPFWDVVWITPELIDDPDAVLESRSALWHIDRVTHAVTASDMLEAEDGIIDLSDDVVRDTIELSFGMAPATRITIEATIGWEQTVSGNFNLVPALLAAFQAAGTTTGGVISSFTGQGLMEDWPVPGANIGGGWSFGPSSITRVDGFVVPKDFQTQILSTGGGWSGGGNTASWPCWKMIPILTARYDVARTRREVVRFTLTADAQAFIADPDDTEPLTVTMSSDLVGEPVDPGGALPIVTRRRRAYLPTDRGKQSVDYLVAVARARLRARARSVEVKGETAFRNGLAFSCRKAIRVEDARLPGGAATGKIISYSLALDGDSGEAVAGFVIGCAVGKGNSITAATGTPSYVDAGYVVTGWQYYAGASAVVVSGEVTVTDYSNVPPNDDGLDFDHLTQSQVLDSLFVINGEADQRALIGAFASSLDETGNALDQAYTEVDLTLFPISTGPFETVYDLTVSALALPKTIDLEAA</sequence>
<dbReference type="EMBL" id="WUFC01000046">
    <property type="protein sequence ID" value="NEI52722.1"/>
    <property type="molecule type" value="Genomic_DNA"/>
</dbReference>
<dbReference type="Proteomes" id="UP000661163">
    <property type="component" value="Unassembled WGS sequence"/>
</dbReference>
<accession>A0AAE5C6A3</accession>
<evidence type="ECO:0000313" key="2">
    <source>
        <dbReference type="Proteomes" id="UP000661163"/>
    </source>
</evidence>
<comment type="caution">
    <text evidence="1">The sequence shown here is derived from an EMBL/GenBank/DDBJ whole genome shotgun (WGS) entry which is preliminary data.</text>
</comment>
<dbReference type="AlphaFoldDB" id="A0AAE5C6A3"/>
<name>A0AAE5C6A3_9HYPH</name>
<gene>
    <name evidence="1" type="ORF">GR217_34450</name>
</gene>
<evidence type="ECO:0000313" key="1">
    <source>
        <dbReference type="EMBL" id="NEI52722.1"/>
    </source>
</evidence>